<gene>
    <name evidence="3" type="ORF">GCM10010969_14440</name>
</gene>
<dbReference type="SUPFAM" id="SSF55874">
    <property type="entry name" value="ATPase domain of HSP90 chaperone/DNA topoisomerase II/histidine kinase"/>
    <property type="match status" value="1"/>
</dbReference>
<dbReference type="InterPro" id="IPR003594">
    <property type="entry name" value="HATPase_dom"/>
</dbReference>
<dbReference type="Pfam" id="PF13487">
    <property type="entry name" value="HD_5"/>
    <property type="match status" value="1"/>
</dbReference>
<feature type="domain" description="HD-GYP" evidence="2">
    <location>
        <begin position="232"/>
        <end position="422"/>
    </location>
</feature>
<dbReference type="InterPro" id="IPR036890">
    <property type="entry name" value="HATPase_C_sf"/>
</dbReference>
<reference evidence="4" key="1">
    <citation type="journal article" date="2019" name="Int. J. Syst. Evol. Microbiol.">
        <title>The Global Catalogue of Microorganisms (GCM) 10K type strain sequencing project: providing services to taxonomists for standard genome sequencing and annotation.</title>
        <authorList>
            <consortium name="The Broad Institute Genomics Platform"/>
            <consortium name="The Broad Institute Genome Sequencing Center for Infectious Disease"/>
            <person name="Wu L."/>
            <person name="Ma J."/>
        </authorList>
    </citation>
    <scope>NUCLEOTIDE SEQUENCE [LARGE SCALE GENOMIC DNA]</scope>
    <source>
        <strain evidence="4">CGMCC 1.6964</strain>
    </source>
</reference>
<feature type="transmembrane region" description="Helical" evidence="1">
    <location>
        <begin position="69"/>
        <end position="91"/>
    </location>
</feature>
<accession>A0ABQ2KYS1</accession>
<protein>
    <recommendedName>
        <fullName evidence="2">HD-GYP domain-containing protein</fullName>
    </recommendedName>
</protein>
<evidence type="ECO:0000259" key="2">
    <source>
        <dbReference type="PROSITE" id="PS51832"/>
    </source>
</evidence>
<dbReference type="Gene3D" id="3.30.565.10">
    <property type="entry name" value="Histidine kinase-like ATPase, C-terminal domain"/>
    <property type="match status" value="1"/>
</dbReference>
<feature type="transmembrane region" description="Helical" evidence="1">
    <location>
        <begin position="181"/>
        <end position="199"/>
    </location>
</feature>
<sequence length="713" mass="78952">MNTSLNLAQNNKKASYSFLTLIGLLYGALLAVGGGQVSWTYVLPILLLTLLLDLFPVRLISGDELGASLIGFLALLIGFGLYTALLGIFISSLANEARQCGFRTQTYDPVRWLLRIGIYTFSICASTLALIGLEAALPGASLYTQAAAAAFAFKAVKLPLDGGIRKVLSGRAVLLGIRGRLRESIVLVILCIVVIPHLLDSLLQKDTFYEVGYTGLFLIFIVYFSNVYVREVAGWQRTFERFSLLFESRLSPDLEGHGMRTGIIADYLLDRLAYPREKKRVLVQVAIQHDIGKSALPAYLFNKRGALSISEEDEYRSHSEKGAEIIRTITEDARAAHWVRHHHERWDGKGFPEGFKEKQIPYESRILSLSSRLDHLIRQNSDNESVCVSVRKLSGREVDPSLAALIDLHVVQGLRDRIGQHGFVSTAEPVPEKSKNTAVQTMSYAENQGSYVGASTMLKLASDGLLYGLEQSELEASIVRLARRSENEQNSFYELLHFEDRTYEAHFYPENGEVRIALTDITPAIAYREKLHGETMNSYREIMSALSEGKVSLCLKENELLDRLGERLDSLSIIGRSDVGRSRDLAAGFTAKDDPKRMMRIKLAVSEAATNLLKHATGGEVTVFAHEKALQVLVRDEGSGIALHDLPKTFVASGYSSKRSLGRGFGVMYASADRVFLYTNPNGTRLLLEFKDVHDLRKFGGTSGSGILESAKD</sequence>
<feature type="transmembrane region" description="Helical" evidence="1">
    <location>
        <begin position="112"/>
        <end position="136"/>
    </location>
</feature>
<dbReference type="PROSITE" id="PS51832">
    <property type="entry name" value="HD_GYP"/>
    <property type="match status" value="1"/>
</dbReference>
<evidence type="ECO:0000313" key="3">
    <source>
        <dbReference type="EMBL" id="GGN96972.1"/>
    </source>
</evidence>
<dbReference type="InterPro" id="IPR037522">
    <property type="entry name" value="HD_GYP_dom"/>
</dbReference>
<dbReference type="Pfam" id="PF13581">
    <property type="entry name" value="HATPase_c_2"/>
    <property type="match status" value="1"/>
</dbReference>
<dbReference type="CDD" id="cd00077">
    <property type="entry name" value="HDc"/>
    <property type="match status" value="1"/>
</dbReference>
<name>A0ABQ2KYS1_9BACL</name>
<keyword evidence="4" id="KW-1185">Reference proteome</keyword>
<keyword evidence="1" id="KW-0812">Transmembrane</keyword>
<keyword evidence="1" id="KW-1133">Transmembrane helix</keyword>
<dbReference type="Gene3D" id="1.10.3210.10">
    <property type="entry name" value="Hypothetical protein af1432"/>
    <property type="match status" value="1"/>
</dbReference>
<evidence type="ECO:0000256" key="1">
    <source>
        <dbReference type="SAM" id="Phobius"/>
    </source>
</evidence>
<dbReference type="InterPro" id="IPR003607">
    <property type="entry name" value="HD/PDEase_dom"/>
</dbReference>
<dbReference type="SUPFAM" id="SSF109604">
    <property type="entry name" value="HD-domain/PDEase-like"/>
    <property type="match status" value="1"/>
</dbReference>
<evidence type="ECO:0000313" key="4">
    <source>
        <dbReference type="Proteomes" id="UP000606653"/>
    </source>
</evidence>
<organism evidence="3 4">
    <name type="scientific">Saccharibacillus kuerlensis</name>
    <dbReference type="NCBI Taxonomy" id="459527"/>
    <lineage>
        <taxon>Bacteria</taxon>
        <taxon>Bacillati</taxon>
        <taxon>Bacillota</taxon>
        <taxon>Bacilli</taxon>
        <taxon>Bacillales</taxon>
        <taxon>Paenibacillaceae</taxon>
        <taxon>Saccharibacillus</taxon>
    </lineage>
</organism>
<dbReference type="Proteomes" id="UP000606653">
    <property type="component" value="Unassembled WGS sequence"/>
</dbReference>
<feature type="transmembrane region" description="Helical" evidence="1">
    <location>
        <begin position="14"/>
        <end position="32"/>
    </location>
</feature>
<dbReference type="EMBL" id="BMLN01000003">
    <property type="protein sequence ID" value="GGN96972.1"/>
    <property type="molecule type" value="Genomic_DNA"/>
</dbReference>
<proteinExistence type="predicted"/>
<keyword evidence="1" id="KW-0472">Membrane</keyword>
<dbReference type="RefSeq" id="WP_018975758.1">
    <property type="nucleotide sequence ID" value="NZ_BMLN01000003.1"/>
</dbReference>
<feature type="transmembrane region" description="Helical" evidence="1">
    <location>
        <begin position="211"/>
        <end position="229"/>
    </location>
</feature>
<dbReference type="PANTHER" id="PTHR43155:SF2">
    <property type="entry name" value="CYCLIC DI-GMP PHOSPHODIESTERASE PA4108"/>
    <property type="match status" value="1"/>
</dbReference>
<comment type="caution">
    <text evidence="3">The sequence shown here is derived from an EMBL/GenBank/DDBJ whole genome shotgun (WGS) entry which is preliminary data.</text>
</comment>
<dbReference type="PANTHER" id="PTHR43155">
    <property type="entry name" value="CYCLIC DI-GMP PHOSPHODIESTERASE PA4108-RELATED"/>
    <property type="match status" value="1"/>
</dbReference>
<feature type="transmembrane region" description="Helical" evidence="1">
    <location>
        <begin position="39"/>
        <end position="57"/>
    </location>
</feature>